<proteinExistence type="predicted"/>
<dbReference type="AlphaFoldDB" id="A0A821H3Q7"/>
<comment type="caution">
    <text evidence="1">The sequence shown here is derived from an EMBL/GenBank/DDBJ whole genome shotgun (WGS) entry which is preliminary data.</text>
</comment>
<sequence>MSLSKTRVIGISLGICYVVGSE</sequence>
<feature type="non-terminal residue" evidence="1">
    <location>
        <position position="22"/>
    </location>
</feature>
<name>A0A821H3Q7_9BILA</name>
<dbReference type="EMBL" id="CAJOBQ010006641">
    <property type="protein sequence ID" value="CAF4674258.1"/>
    <property type="molecule type" value="Genomic_DNA"/>
</dbReference>
<gene>
    <name evidence="1" type="ORF">TSG867_LOCUS32031</name>
</gene>
<evidence type="ECO:0000313" key="1">
    <source>
        <dbReference type="EMBL" id="CAF4674258.1"/>
    </source>
</evidence>
<accession>A0A821H3Q7</accession>
<organism evidence="1 2">
    <name type="scientific">Rotaria socialis</name>
    <dbReference type="NCBI Taxonomy" id="392032"/>
    <lineage>
        <taxon>Eukaryota</taxon>
        <taxon>Metazoa</taxon>
        <taxon>Spiralia</taxon>
        <taxon>Gnathifera</taxon>
        <taxon>Rotifera</taxon>
        <taxon>Eurotatoria</taxon>
        <taxon>Bdelloidea</taxon>
        <taxon>Philodinida</taxon>
        <taxon>Philodinidae</taxon>
        <taxon>Rotaria</taxon>
    </lineage>
</organism>
<evidence type="ECO:0000313" key="2">
    <source>
        <dbReference type="Proteomes" id="UP000663862"/>
    </source>
</evidence>
<reference evidence="1" key="1">
    <citation type="submission" date="2021-02" db="EMBL/GenBank/DDBJ databases">
        <authorList>
            <person name="Nowell W R."/>
        </authorList>
    </citation>
    <scope>NUCLEOTIDE SEQUENCE</scope>
</reference>
<protein>
    <submittedName>
        <fullName evidence="1">Uncharacterized protein</fullName>
    </submittedName>
</protein>
<dbReference type="Proteomes" id="UP000663862">
    <property type="component" value="Unassembled WGS sequence"/>
</dbReference>